<keyword evidence="3" id="KW-1185">Reference proteome</keyword>
<evidence type="ECO:0000256" key="1">
    <source>
        <dbReference type="SAM" id="Phobius"/>
    </source>
</evidence>
<accession>A0ABP4B243</accession>
<feature type="transmembrane region" description="Helical" evidence="1">
    <location>
        <begin position="56"/>
        <end position="72"/>
    </location>
</feature>
<feature type="transmembrane region" description="Helical" evidence="1">
    <location>
        <begin position="79"/>
        <end position="95"/>
    </location>
</feature>
<evidence type="ECO:0000313" key="2">
    <source>
        <dbReference type="EMBL" id="GAA0942844.1"/>
    </source>
</evidence>
<comment type="caution">
    <text evidence="2">The sequence shown here is derived from an EMBL/GenBank/DDBJ whole genome shotgun (WGS) entry which is preliminary data.</text>
</comment>
<dbReference type="EMBL" id="BAAAHH010000004">
    <property type="protein sequence ID" value="GAA0942844.1"/>
    <property type="molecule type" value="Genomic_DNA"/>
</dbReference>
<dbReference type="Proteomes" id="UP001500665">
    <property type="component" value="Unassembled WGS sequence"/>
</dbReference>
<feature type="transmembrane region" description="Helical" evidence="1">
    <location>
        <begin position="204"/>
        <end position="223"/>
    </location>
</feature>
<feature type="transmembrane region" description="Helical" evidence="1">
    <location>
        <begin position="115"/>
        <end position="137"/>
    </location>
</feature>
<keyword evidence="1" id="KW-0812">Transmembrane</keyword>
<evidence type="ECO:0000313" key="3">
    <source>
        <dbReference type="Proteomes" id="UP001500665"/>
    </source>
</evidence>
<name>A0ABP4B243_9ACTN</name>
<feature type="transmembrane region" description="Helical" evidence="1">
    <location>
        <begin position="286"/>
        <end position="308"/>
    </location>
</feature>
<feature type="transmembrane region" description="Helical" evidence="1">
    <location>
        <begin position="230"/>
        <end position="247"/>
    </location>
</feature>
<keyword evidence="1" id="KW-1133">Transmembrane helix</keyword>
<sequence>MGDVGYVMGKDAGEGRRGLEMTAAALTAVAAAMAVAGSSVRQFGTGPALLGEGASAFQYVPELVLLAVAAVLMPFRRTFGAAAGLVVAYTPFAWSNAVGNIEYAFGAEGSMGPGFVVLLSARVLLVAAAVTAFAALVRDGRLRSAGGGGGASWAVTGVCLALLGLLGEWLPWIRMTTTWTQDGERVSNHLDCCTLFREDVGLPVSVSMVVAALAAAGMLVLAASTGSRDVAAGLALGVAGWLLPDVLDGVVQHLTWVPDDPEELRRAWDYDVESFRLLEFAGSQSLLPGMWITLTALVGMLLFAVGLARRGR</sequence>
<feature type="transmembrane region" description="Helical" evidence="1">
    <location>
        <begin position="149"/>
        <end position="170"/>
    </location>
</feature>
<keyword evidence="1" id="KW-0472">Membrane</keyword>
<feature type="transmembrane region" description="Helical" evidence="1">
    <location>
        <begin position="18"/>
        <end position="36"/>
    </location>
</feature>
<protein>
    <recommendedName>
        <fullName evidence="4">ABC-2 type transport system permease protein</fullName>
    </recommendedName>
</protein>
<proteinExistence type="predicted"/>
<dbReference type="RefSeq" id="WP_344238041.1">
    <property type="nucleotide sequence ID" value="NZ_BAAAHH010000004.1"/>
</dbReference>
<organism evidence="2 3">
    <name type="scientific">Actinocorallia libanotica</name>
    <dbReference type="NCBI Taxonomy" id="46162"/>
    <lineage>
        <taxon>Bacteria</taxon>
        <taxon>Bacillati</taxon>
        <taxon>Actinomycetota</taxon>
        <taxon>Actinomycetes</taxon>
        <taxon>Streptosporangiales</taxon>
        <taxon>Thermomonosporaceae</taxon>
        <taxon>Actinocorallia</taxon>
    </lineage>
</organism>
<reference evidence="3" key="1">
    <citation type="journal article" date="2019" name="Int. J. Syst. Evol. Microbiol.">
        <title>The Global Catalogue of Microorganisms (GCM) 10K type strain sequencing project: providing services to taxonomists for standard genome sequencing and annotation.</title>
        <authorList>
            <consortium name="The Broad Institute Genomics Platform"/>
            <consortium name="The Broad Institute Genome Sequencing Center for Infectious Disease"/>
            <person name="Wu L."/>
            <person name="Ma J."/>
        </authorList>
    </citation>
    <scope>NUCLEOTIDE SEQUENCE [LARGE SCALE GENOMIC DNA]</scope>
    <source>
        <strain evidence="3">JCM 10696</strain>
    </source>
</reference>
<gene>
    <name evidence="2" type="ORF">GCM10009550_14340</name>
</gene>
<evidence type="ECO:0008006" key="4">
    <source>
        <dbReference type="Google" id="ProtNLM"/>
    </source>
</evidence>